<evidence type="ECO:0000259" key="2">
    <source>
        <dbReference type="PROSITE" id="PS50894"/>
    </source>
</evidence>
<dbReference type="SUPFAM" id="SSF47226">
    <property type="entry name" value="Histidine-containing phosphotransfer domain, HPT domain"/>
    <property type="match status" value="1"/>
</dbReference>
<dbReference type="GO" id="GO:0004672">
    <property type="term" value="F:protein kinase activity"/>
    <property type="evidence" value="ECO:0007669"/>
    <property type="project" value="UniProtKB-ARBA"/>
</dbReference>
<dbReference type="InterPro" id="IPR008207">
    <property type="entry name" value="Sig_transdc_His_kin_Hpt_dom"/>
</dbReference>
<keyword evidence="1" id="KW-0597">Phosphoprotein</keyword>
<accession>A0A3S9MY98</accession>
<dbReference type="PROSITE" id="PS50894">
    <property type="entry name" value="HPT"/>
    <property type="match status" value="1"/>
</dbReference>
<evidence type="ECO:0000313" key="3">
    <source>
        <dbReference type="EMBL" id="AZQ44117.1"/>
    </source>
</evidence>
<dbReference type="OrthoDB" id="1143802at2"/>
<feature type="domain" description="HPt" evidence="2">
    <location>
        <begin position="21"/>
        <end position="125"/>
    </location>
</feature>
<proteinExistence type="predicted"/>
<organism evidence="3 4">
    <name type="scientific">Nonlabens ponticola</name>
    <dbReference type="NCBI Taxonomy" id="2496866"/>
    <lineage>
        <taxon>Bacteria</taxon>
        <taxon>Pseudomonadati</taxon>
        <taxon>Bacteroidota</taxon>
        <taxon>Flavobacteriia</taxon>
        <taxon>Flavobacteriales</taxon>
        <taxon>Flavobacteriaceae</taxon>
        <taxon>Nonlabens</taxon>
    </lineage>
</organism>
<dbReference type="EMBL" id="CP034549">
    <property type="protein sequence ID" value="AZQ44117.1"/>
    <property type="molecule type" value="Genomic_DNA"/>
</dbReference>
<dbReference type="Pfam" id="PF01627">
    <property type="entry name" value="Hpt"/>
    <property type="match status" value="1"/>
</dbReference>
<keyword evidence="4" id="KW-1185">Reference proteome</keyword>
<evidence type="ECO:0000256" key="1">
    <source>
        <dbReference type="PROSITE-ProRule" id="PRU00110"/>
    </source>
</evidence>
<evidence type="ECO:0000313" key="4">
    <source>
        <dbReference type="Proteomes" id="UP000279600"/>
    </source>
</evidence>
<reference evidence="3 4" key="1">
    <citation type="submission" date="2018-12" db="EMBL/GenBank/DDBJ databases">
        <title>Complete genome of Nonlabens sp. MJ115.</title>
        <authorList>
            <person name="Choi H.S."/>
            <person name="Jung J."/>
        </authorList>
    </citation>
    <scope>NUCLEOTIDE SEQUENCE [LARGE SCALE GENOMIC DNA]</scope>
    <source>
        <strain evidence="3 4">MJ115</strain>
    </source>
</reference>
<dbReference type="GO" id="GO:0000160">
    <property type="term" value="P:phosphorelay signal transduction system"/>
    <property type="evidence" value="ECO:0007669"/>
    <property type="project" value="InterPro"/>
</dbReference>
<dbReference type="Gene3D" id="1.20.120.160">
    <property type="entry name" value="HPT domain"/>
    <property type="match status" value="1"/>
</dbReference>
<dbReference type="InterPro" id="IPR036641">
    <property type="entry name" value="HPT_dom_sf"/>
</dbReference>
<dbReference type="Proteomes" id="UP000279600">
    <property type="component" value="Chromosome"/>
</dbReference>
<gene>
    <name evidence="3" type="ORF">EJ995_07685</name>
</gene>
<name>A0A3S9MY98_9FLAO</name>
<dbReference type="KEGG" id="noj:EJ995_07685"/>
<dbReference type="AlphaFoldDB" id="A0A3S9MY98"/>
<sequence length="125" mass="14665">MSMSKKEILELEQLHDSFGDDPETFVAVLEMFMQEVPQDYDDLKQHMAQQDYHASGLLAHKVKSSYRMLGMQEETTLLQEIETRAKETDEVEKIPALFEQFETLYPEGLKQVMRTIKHLQERINS</sequence>
<feature type="modified residue" description="Phosphohistidine" evidence="1">
    <location>
        <position position="60"/>
    </location>
</feature>
<protein>
    <submittedName>
        <fullName evidence="3">Hpt domain-containing protein</fullName>
    </submittedName>
</protein>